<dbReference type="SUPFAM" id="SSF55729">
    <property type="entry name" value="Acyl-CoA N-acyltransferases (Nat)"/>
    <property type="match status" value="1"/>
</dbReference>
<dbReference type="KEGG" id="orm:HTY61_18765"/>
<dbReference type="Proteomes" id="UP000509367">
    <property type="component" value="Chromosome"/>
</dbReference>
<dbReference type="AlphaFoldDB" id="A0A6N1VHW4"/>
<evidence type="ECO:0000259" key="1">
    <source>
        <dbReference type="Pfam" id="PF21926"/>
    </source>
</evidence>
<keyword evidence="3" id="KW-1185">Reference proteome</keyword>
<dbReference type="EMBL" id="CP054836">
    <property type="protein sequence ID" value="QKV20344.1"/>
    <property type="molecule type" value="Genomic_DNA"/>
</dbReference>
<feature type="domain" description="N-acyl amino acid synthase FeeM catalytic core" evidence="1">
    <location>
        <begin position="17"/>
        <end position="174"/>
    </location>
</feature>
<dbReference type="GO" id="GO:0016740">
    <property type="term" value="F:transferase activity"/>
    <property type="evidence" value="ECO:0007669"/>
    <property type="project" value="UniProtKB-KW"/>
</dbReference>
<evidence type="ECO:0000313" key="3">
    <source>
        <dbReference type="Proteomes" id="UP000509367"/>
    </source>
</evidence>
<proteinExistence type="predicted"/>
<gene>
    <name evidence="2" type="ORF">HTY61_18765</name>
</gene>
<dbReference type="Pfam" id="PF21926">
    <property type="entry name" value="FeeM"/>
    <property type="match status" value="1"/>
</dbReference>
<dbReference type="InterPro" id="IPR054597">
    <property type="entry name" value="FeeM_cat"/>
</dbReference>
<accession>A0A6N1VHW4</accession>
<sequence>MDRIEYRRIVSPEDFEDISQLRSLAFDAHAIYSRKLNGNATDDSDFWPGVQVFGMYYDRELVSTIRIAHVTPKNRDCQAVRLFPEVLDPLLDQGQTFIDPSRFAVNDEISRDVPGLALLTLRLAFMATKYFGVDACLGLVTEDHVPFYRRVFRSTVIAGPKKCEGFAVPLVLFASPLREEEICARYPLFRSTAKEREMLFDTPASGMPPLTILPTAKYVAHAA</sequence>
<dbReference type="InterPro" id="IPR016181">
    <property type="entry name" value="Acyl_CoA_acyltransferase"/>
</dbReference>
<reference evidence="2 3" key="1">
    <citation type="submission" date="2020-06" db="EMBL/GenBank/DDBJ databases">
        <title>Oricola thermophila sp. nov. isolated from a tidal sediments.</title>
        <authorList>
            <person name="Kwon K.K."/>
            <person name="Yang S.-H."/>
            <person name="Park M.-J."/>
        </authorList>
    </citation>
    <scope>NUCLEOTIDE SEQUENCE [LARGE SCALE GENOMIC DNA]</scope>
    <source>
        <strain evidence="2 3">MEBiC13590</strain>
    </source>
</reference>
<dbReference type="Gene3D" id="3.40.630.30">
    <property type="match status" value="1"/>
</dbReference>
<keyword evidence="2" id="KW-0808">Transferase</keyword>
<protein>
    <submittedName>
        <fullName evidence="2">Acetyltransferase</fullName>
    </submittedName>
</protein>
<dbReference type="RefSeq" id="WP_175278235.1">
    <property type="nucleotide sequence ID" value="NZ_CP054836.1"/>
</dbReference>
<name>A0A6N1VHW4_9HYPH</name>
<organism evidence="2 3">
    <name type="scientific">Oricola thermophila</name>
    <dbReference type="NCBI Taxonomy" id="2742145"/>
    <lineage>
        <taxon>Bacteria</taxon>
        <taxon>Pseudomonadati</taxon>
        <taxon>Pseudomonadota</taxon>
        <taxon>Alphaproteobacteria</taxon>
        <taxon>Hyphomicrobiales</taxon>
        <taxon>Ahrensiaceae</taxon>
        <taxon>Oricola</taxon>
    </lineage>
</organism>
<evidence type="ECO:0000313" key="2">
    <source>
        <dbReference type="EMBL" id="QKV20344.1"/>
    </source>
</evidence>